<accession>A0A6M2DR76</accession>
<proteinExistence type="predicted"/>
<keyword evidence="1" id="KW-0472">Membrane</keyword>
<name>A0A6M2DR76_XENCH</name>
<dbReference type="AlphaFoldDB" id="A0A6M2DR76"/>
<feature type="transmembrane region" description="Helical" evidence="1">
    <location>
        <begin position="12"/>
        <end position="30"/>
    </location>
</feature>
<evidence type="ECO:0000313" key="2">
    <source>
        <dbReference type="EMBL" id="NOV48140.1"/>
    </source>
</evidence>
<reference evidence="2" key="1">
    <citation type="submission" date="2020-03" db="EMBL/GenBank/DDBJ databases">
        <title>Transcriptomic Profiling of the Digestive Tract of the Rat Flea, Xenopsylla cheopis, Following Blood Feeding and Infection with Yersinia pestis.</title>
        <authorList>
            <person name="Bland D.M."/>
            <person name="Martens C.A."/>
            <person name="Virtaneva K."/>
            <person name="Kanakabandi K."/>
            <person name="Long D."/>
            <person name="Rosenke R."/>
            <person name="Saturday G.A."/>
            <person name="Hoyt F.H."/>
            <person name="Bruno D.P."/>
            <person name="Ribeiro J.M.C."/>
            <person name="Hinnebusch J."/>
        </authorList>
    </citation>
    <scope>NUCLEOTIDE SEQUENCE</scope>
</reference>
<protein>
    <submittedName>
        <fullName evidence="2">Putative secreted protein</fullName>
    </submittedName>
</protein>
<keyword evidence="1" id="KW-0812">Transmembrane</keyword>
<evidence type="ECO:0000256" key="1">
    <source>
        <dbReference type="SAM" id="Phobius"/>
    </source>
</evidence>
<sequence length="88" mass="10226">MQHPWRTPLPISTLLVSPWSNLTLTFWFMYNFRISLRSLQSTPIVLSKSISLLQLTLSNAFFQSMKHAQMSSFTLRYLSLSSVFLSRP</sequence>
<dbReference type="EMBL" id="GIIL01004414">
    <property type="protein sequence ID" value="NOV48140.1"/>
    <property type="molecule type" value="Transcribed_RNA"/>
</dbReference>
<keyword evidence="1" id="KW-1133">Transmembrane helix</keyword>
<organism evidence="2">
    <name type="scientific">Xenopsylla cheopis</name>
    <name type="common">Oriental rat flea</name>
    <name type="synonym">Pulex cheopis</name>
    <dbReference type="NCBI Taxonomy" id="163159"/>
    <lineage>
        <taxon>Eukaryota</taxon>
        <taxon>Metazoa</taxon>
        <taxon>Ecdysozoa</taxon>
        <taxon>Arthropoda</taxon>
        <taxon>Hexapoda</taxon>
        <taxon>Insecta</taxon>
        <taxon>Pterygota</taxon>
        <taxon>Neoptera</taxon>
        <taxon>Endopterygota</taxon>
        <taxon>Siphonaptera</taxon>
        <taxon>Pulicidae</taxon>
        <taxon>Xenopsyllinae</taxon>
        <taxon>Xenopsylla</taxon>
    </lineage>
</organism>